<evidence type="ECO:0000256" key="1">
    <source>
        <dbReference type="ARBA" id="ARBA00010378"/>
    </source>
</evidence>
<dbReference type="RefSeq" id="WP_254570927.1">
    <property type="nucleotide sequence ID" value="NZ_CP098502.1"/>
</dbReference>
<dbReference type="SMART" id="SM00382">
    <property type="entry name" value="AAA"/>
    <property type="match status" value="1"/>
</dbReference>
<reference evidence="5 6" key="1">
    <citation type="submission" date="2022-06" db="EMBL/GenBank/DDBJ databases">
        <title>Paraconexibacter antarcticus.</title>
        <authorList>
            <person name="Kim C.S."/>
        </authorList>
    </citation>
    <scope>NUCLEOTIDE SEQUENCE [LARGE SCALE GENOMIC DNA]</scope>
    <source>
        <strain evidence="5 6">02-257</strain>
    </source>
</reference>
<dbReference type="Gene3D" id="3.40.50.300">
    <property type="entry name" value="P-loop containing nucleotide triphosphate hydrolases"/>
    <property type="match status" value="1"/>
</dbReference>
<comment type="similarity">
    <text evidence="1">Belongs to the CbxX/CfxQ family.</text>
</comment>
<protein>
    <submittedName>
        <fullName evidence="5">AAA family ATPase</fullName>
    </submittedName>
</protein>
<dbReference type="InterPro" id="IPR000641">
    <property type="entry name" value="CbxX/CfxQ"/>
</dbReference>
<dbReference type="InterPro" id="IPR003593">
    <property type="entry name" value="AAA+_ATPase"/>
</dbReference>
<keyword evidence="2" id="KW-0547">Nucleotide-binding</keyword>
<keyword evidence="3" id="KW-0067">ATP-binding</keyword>
<proteinExistence type="inferred from homology"/>
<evidence type="ECO:0000259" key="4">
    <source>
        <dbReference type="SMART" id="SM00382"/>
    </source>
</evidence>
<evidence type="ECO:0000256" key="2">
    <source>
        <dbReference type="ARBA" id="ARBA00022741"/>
    </source>
</evidence>
<dbReference type="SUPFAM" id="SSF52540">
    <property type="entry name" value="P-loop containing nucleoside triphosphate hydrolases"/>
    <property type="match status" value="1"/>
</dbReference>
<dbReference type="Pfam" id="PF17866">
    <property type="entry name" value="AAA_lid_6"/>
    <property type="match status" value="1"/>
</dbReference>
<dbReference type="Gene3D" id="1.25.40.10">
    <property type="entry name" value="Tetratricopeptide repeat domain"/>
    <property type="match status" value="1"/>
</dbReference>
<dbReference type="PANTHER" id="PTHR43392:SF2">
    <property type="entry name" value="AAA-TYPE ATPASE FAMILY PROTEIN _ ANKYRIN REPEAT FAMILY PROTEIN"/>
    <property type="match status" value="1"/>
</dbReference>
<dbReference type="PRINTS" id="PR00819">
    <property type="entry name" value="CBXCFQXSUPER"/>
</dbReference>
<dbReference type="InterPro" id="IPR041627">
    <property type="entry name" value="AAA_lid_6"/>
</dbReference>
<organism evidence="5 6">
    <name type="scientific">Paraconexibacter antarcticus</name>
    <dbReference type="NCBI Taxonomy" id="2949664"/>
    <lineage>
        <taxon>Bacteria</taxon>
        <taxon>Bacillati</taxon>
        <taxon>Actinomycetota</taxon>
        <taxon>Thermoleophilia</taxon>
        <taxon>Solirubrobacterales</taxon>
        <taxon>Paraconexibacteraceae</taxon>
        <taxon>Paraconexibacter</taxon>
    </lineage>
</organism>
<dbReference type="Pfam" id="PF00004">
    <property type="entry name" value="AAA"/>
    <property type="match status" value="1"/>
</dbReference>
<dbReference type="InterPro" id="IPR003959">
    <property type="entry name" value="ATPase_AAA_core"/>
</dbReference>
<dbReference type="PANTHER" id="PTHR43392">
    <property type="entry name" value="AAA-TYPE ATPASE FAMILY PROTEIN / ANKYRIN REPEAT FAMILY PROTEIN"/>
    <property type="match status" value="1"/>
</dbReference>
<gene>
    <name evidence="5" type="ORF">NBH00_23110</name>
</gene>
<keyword evidence="6" id="KW-1185">Reference proteome</keyword>
<dbReference type="InterPro" id="IPR011990">
    <property type="entry name" value="TPR-like_helical_dom_sf"/>
</dbReference>
<dbReference type="InterPro" id="IPR027417">
    <property type="entry name" value="P-loop_NTPase"/>
</dbReference>
<evidence type="ECO:0000313" key="5">
    <source>
        <dbReference type="EMBL" id="UTI64215.1"/>
    </source>
</evidence>
<accession>A0ABY5DU97</accession>
<dbReference type="Proteomes" id="UP001056035">
    <property type="component" value="Chromosome"/>
</dbReference>
<evidence type="ECO:0000256" key="3">
    <source>
        <dbReference type="ARBA" id="ARBA00022840"/>
    </source>
</evidence>
<dbReference type="InterPro" id="IPR050773">
    <property type="entry name" value="CbxX/CfxQ_RuBisCO_ESX"/>
</dbReference>
<dbReference type="Gene3D" id="1.10.8.60">
    <property type="match status" value="1"/>
</dbReference>
<sequence length="495" mass="52738">MDLDERVASYLEQAEQLARDGEYGRAEDFERVAGQQAAGLGYGRAEQLALCRVRATRLRLQQRDAEAVVQLRDAVAIADGLGDVLPLPERCALLAELGVALHHAGDHAAAVGAFQQSLAVAFQISPSYWPAAQTRLLMSFPLRRLGRRGEADAALREALTLARELRPPGADKLIAQIEAELGEVRTSHGPPLAGPAPAPPRFPPATFAPEPQAPSGFDEVAYRAALADLDALIGLAEVKAEMKRMAELLRVGALRAAAGLRRADVSLHLVFVGAPGTGKTTVARLFGRLYHALGLLGTDRVAEVTRADLVSGYVGQTAALVNKVVDGALDGVLFIDEAYSLVRPDSPGDFGPEAVTELLKRMEDDRDRLAVIVAGYPKEMGEFLATNSGLASRFSETITFADYAPDELVAIFAAFAAQADYALDDAARAALREVLADLHARRDRFFANARVARNLFDDVIGHQAERLMAGGPGAAPTREQLMAITAGDVRAAAAG</sequence>
<dbReference type="SUPFAM" id="SSF48452">
    <property type="entry name" value="TPR-like"/>
    <property type="match status" value="1"/>
</dbReference>
<name>A0ABY5DU97_9ACTN</name>
<dbReference type="CDD" id="cd00009">
    <property type="entry name" value="AAA"/>
    <property type="match status" value="1"/>
</dbReference>
<feature type="domain" description="AAA+ ATPase" evidence="4">
    <location>
        <begin position="265"/>
        <end position="405"/>
    </location>
</feature>
<evidence type="ECO:0000313" key="6">
    <source>
        <dbReference type="Proteomes" id="UP001056035"/>
    </source>
</evidence>
<dbReference type="EMBL" id="CP098502">
    <property type="protein sequence ID" value="UTI64215.1"/>
    <property type="molecule type" value="Genomic_DNA"/>
</dbReference>